<keyword evidence="2" id="KW-0863">Zinc-finger</keyword>
<dbReference type="Pfam" id="PF01753">
    <property type="entry name" value="zf-MYND"/>
    <property type="match status" value="1"/>
</dbReference>
<dbReference type="CDD" id="cd20071">
    <property type="entry name" value="SET_SMYD"/>
    <property type="match status" value="1"/>
</dbReference>
<feature type="domain" description="SET" evidence="4">
    <location>
        <begin position="80"/>
        <end position="211"/>
    </location>
</feature>
<dbReference type="Gene3D" id="1.10.220.160">
    <property type="match status" value="1"/>
</dbReference>
<reference evidence="5 6" key="1">
    <citation type="journal article" date="2019" name="Sci. Rep.">
        <title>Comparative genomics of chytrid fungi reveal insights into the obligate biotrophic and pathogenic lifestyle of Synchytrium endobioticum.</title>
        <authorList>
            <person name="van de Vossenberg B.T.L.H."/>
            <person name="Warris S."/>
            <person name="Nguyen H.D.T."/>
            <person name="van Gent-Pelzer M.P.E."/>
            <person name="Joly D.L."/>
            <person name="van de Geest H.C."/>
            <person name="Bonants P.J.M."/>
            <person name="Smith D.S."/>
            <person name="Levesque C.A."/>
            <person name="van der Lee T.A.J."/>
        </authorList>
    </citation>
    <scope>NUCLEOTIDE SEQUENCE [LARGE SCALE GENOMIC DNA]</scope>
    <source>
        <strain evidence="5 6">CBS 675.73</strain>
    </source>
</reference>
<dbReference type="PANTHER" id="PTHR47332">
    <property type="entry name" value="SET DOMAIN-CONTAINING PROTEIN 5"/>
    <property type="match status" value="1"/>
</dbReference>
<dbReference type="InterPro" id="IPR002893">
    <property type="entry name" value="Znf_MYND"/>
</dbReference>
<dbReference type="Proteomes" id="UP000320333">
    <property type="component" value="Unassembled WGS sequence"/>
</dbReference>
<dbReference type="OrthoDB" id="265717at2759"/>
<protein>
    <recommendedName>
        <fullName evidence="4">SET domain-containing protein</fullName>
    </recommendedName>
</protein>
<dbReference type="InterPro" id="IPR046341">
    <property type="entry name" value="SET_dom_sf"/>
</dbReference>
<comment type="caution">
    <text evidence="5">The sequence shown here is derived from an EMBL/GenBank/DDBJ whole genome shotgun (WGS) entry which is preliminary data.</text>
</comment>
<dbReference type="STRING" id="246404.A0A507FNI1"/>
<dbReference type="PANTHER" id="PTHR47332:SF4">
    <property type="entry name" value="SET DOMAIN-CONTAINING PROTEIN 5"/>
    <property type="match status" value="1"/>
</dbReference>
<keyword evidence="3" id="KW-0862">Zinc</keyword>
<dbReference type="Pfam" id="PF00856">
    <property type="entry name" value="SET"/>
    <property type="match status" value="1"/>
</dbReference>
<accession>A0A507FNI1</accession>
<evidence type="ECO:0000256" key="2">
    <source>
        <dbReference type="ARBA" id="ARBA00022771"/>
    </source>
</evidence>
<organism evidence="5 6">
    <name type="scientific">Chytriomyces confervae</name>
    <dbReference type="NCBI Taxonomy" id="246404"/>
    <lineage>
        <taxon>Eukaryota</taxon>
        <taxon>Fungi</taxon>
        <taxon>Fungi incertae sedis</taxon>
        <taxon>Chytridiomycota</taxon>
        <taxon>Chytridiomycota incertae sedis</taxon>
        <taxon>Chytridiomycetes</taxon>
        <taxon>Chytridiales</taxon>
        <taxon>Chytriomycetaceae</taxon>
        <taxon>Chytriomyces</taxon>
    </lineage>
</organism>
<evidence type="ECO:0000259" key="4">
    <source>
        <dbReference type="PROSITE" id="PS50280"/>
    </source>
</evidence>
<dbReference type="AlphaFoldDB" id="A0A507FNI1"/>
<dbReference type="InterPro" id="IPR053185">
    <property type="entry name" value="SET_domain_protein"/>
</dbReference>
<dbReference type="SUPFAM" id="SSF82199">
    <property type="entry name" value="SET domain"/>
    <property type="match status" value="1"/>
</dbReference>
<dbReference type="EMBL" id="QEAP01000042">
    <property type="protein sequence ID" value="TPX76577.1"/>
    <property type="molecule type" value="Genomic_DNA"/>
</dbReference>
<evidence type="ECO:0000256" key="3">
    <source>
        <dbReference type="ARBA" id="ARBA00022833"/>
    </source>
</evidence>
<evidence type="ECO:0000313" key="5">
    <source>
        <dbReference type="EMBL" id="TPX76577.1"/>
    </source>
</evidence>
<dbReference type="Gene3D" id="6.10.140.2220">
    <property type="match status" value="1"/>
</dbReference>
<dbReference type="Gene3D" id="2.170.270.10">
    <property type="entry name" value="SET domain"/>
    <property type="match status" value="1"/>
</dbReference>
<name>A0A507FNI1_9FUNG</name>
<proteinExistence type="predicted"/>
<evidence type="ECO:0000313" key="6">
    <source>
        <dbReference type="Proteomes" id="UP000320333"/>
    </source>
</evidence>
<keyword evidence="6" id="KW-1185">Reference proteome</keyword>
<keyword evidence="1" id="KW-0479">Metal-binding</keyword>
<sequence>MSELVCAFCLSTLEIPQTVIRCSGCTVRVYCSEDCRNNDFGLVPASEKRRLEAAAGQAHGHWCALYAIQDSKHGIGSEGRDWEVAQINPHVGLGIVALQPIGRGMRVAVDSLQRRFDSYTAHLTAPLHPLHASLREKLRTNAVGCADSTLSHSDPHSDDSQLAYALAPRLSRANHDCNPNAGRCHDPYTDTLVMYARRDIQQGEEIRIDYMPWTSAMFEAQISPHARRQELMDHWGITCSSDCYCYQRNVQQVVTEAAQLDKHILFLSASIPQSFSQRMTFLAAIDEMLDLIRDHCPPVSQADYLWNGFCIAIMDKANVPRGVEYLRKLEAVKAAIFHPSDRELLHFQSLLRDPSIHEDYLLYEVDRSG</sequence>
<evidence type="ECO:0000256" key="1">
    <source>
        <dbReference type="ARBA" id="ARBA00022723"/>
    </source>
</evidence>
<dbReference type="PROSITE" id="PS50280">
    <property type="entry name" value="SET"/>
    <property type="match status" value="1"/>
</dbReference>
<dbReference type="GO" id="GO:0008270">
    <property type="term" value="F:zinc ion binding"/>
    <property type="evidence" value="ECO:0007669"/>
    <property type="project" value="UniProtKB-KW"/>
</dbReference>
<gene>
    <name evidence="5" type="ORF">CcCBS67573_g02148</name>
</gene>
<dbReference type="InterPro" id="IPR001214">
    <property type="entry name" value="SET_dom"/>
</dbReference>